<reference evidence="2" key="1">
    <citation type="submission" date="2018-04" db="EMBL/GenBank/DDBJ databases">
        <title>Transcriptome of Schizaphis graminum biotype I.</title>
        <authorList>
            <person name="Scully E.D."/>
            <person name="Geib S.M."/>
            <person name="Palmer N.A."/>
            <person name="Koch K."/>
            <person name="Bradshaw J."/>
            <person name="Heng-Moss T."/>
            <person name="Sarath G."/>
        </authorList>
    </citation>
    <scope>NUCLEOTIDE SEQUENCE</scope>
</reference>
<accession>A0A2S2PHH1</accession>
<sequence>MESEKIIKKKSSCKFGLMKLPFYIPYSDFVPGKSIQVTVELDSSKNMDVDYIIRIRAERIWKIIANTSSKSKKSDIVKKIMVLNCVEKHTSITLMLQIQIPKCPMIVNFKYCGVITDTFTLRVEVFKI</sequence>
<evidence type="ECO:0000313" key="2">
    <source>
        <dbReference type="EMBL" id="MBY28668.1"/>
    </source>
</evidence>
<dbReference type="InterPro" id="IPR014752">
    <property type="entry name" value="Arrestin-like_C"/>
</dbReference>
<name>A0A2S2PHH1_SCHGA</name>
<feature type="domain" description="Arrestin C-terminal-like" evidence="1">
    <location>
        <begin position="17"/>
        <end position="125"/>
    </location>
</feature>
<dbReference type="EMBL" id="GGMR01016049">
    <property type="protein sequence ID" value="MBY28668.1"/>
    <property type="molecule type" value="Transcribed_RNA"/>
</dbReference>
<dbReference type="InterPro" id="IPR011022">
    <property type="entry name" value="Arrestin_C-like"/>
</dbReference>
<gene>
    <name evidence="2" type="ORF">g.16653</name>
</gene>
<organism evidence="2">
    <name type="scientific">Schizaphis graminum</name>
    <name type="common">Green bug aphid</name>
    <dbReference type="NCBI Taxonomy" id="13262"/>
    <lineage>
        <taxon>Eukaryota</taxon>
        <taxon>Metazoa</taxon>
        <taxon>Ecdysozoa</taxon>
        <taxon>Arthropoda</taxon>
        <taxon>Hexapoda</taxon>
        <taxon>Insecta</taxon>
        <taxon>Pterygota</taxon>
        <taxon>Neoptera</taxon>
        <taxon>Paraneoptera</taxon>
        <taxon>Hemiptera</taxon>
        <taxon>Sternorrhyncha</taxon>
        <taxon>Aphidomorpha</taxon>
        <taxon>Aphidoidea</taxon>
        <taxon>Aphididae</taxon>
        <taxon>Aphidini</taxon>
        <taxon>Schizaphis</taxon>
    </lineage>
</organism>
<dbReference type="Pfam" id="PF02752">
    <property type="entry name" value="Arrestin_C"/>
    <property type="match status" value="1"/>
</dbReference>
<evidence type="ECO:0000259" key="1">
    <source>
        <dbReference type="Pfam" id="PF02752"/>
    </source>
</evidence>
<proteinExistence type="predicted"/>
<dbReference type="AlphaFoldDB" id="A0A2S2PHH1"/>
<dbReference type="Gene3D" id="2.60.40.640">
    <property type="match status" value="1"/>
</dbReference>
<protein>
    <recommendedName>
        <fullName evidence="1">Arrestin C-terminal-like domain-containing protein</fullName>
    </recommendedName>
</protein>